<protein>
    <submittedName>
        <fullName evidence="2">DUF2975 domain-containing protein</fullName>
    </submittedName>
</protein>
<keyword evidence="1" id="KW-1133">Transmembrane helix</keyword>
<dbReference type="AlphaFoldDB" id="A0A949NB49"/>
<gene>
    <name evidence="2" type="ORF">KTH89_11625</name>
</gene>
<evidence type="ECO:0000256" key="1">
    <source>
        <dbReference type="SAM" id="Phobius"/>
    </source>
</evidence>
<evidence type="ECO:0000313" key="2">
    <source>
        <dbReference type="EMBL" id="MBU9737192.1"/>
    </source>
</evidence>
<keyword evidence="1" id="KW-0472">Membrane</keyword>
<keyword evidence="3" id="KW-1185">Reference proteome</keyword>
<organism evidence="2 3">
    <name type="scientific">Diplocloster agilis</name>
    <dbReference type="NCBI Taxonomy" id="2850323"/>
    <lineage>
        <taxon>Bacteria</taxon>
        <taxon>Bacillati</taxon>
        <taxon>Bacillota</taxon>
        <taxon>Clostridia</taxon>
        <taxon>Lachnospirales</taxon>
        <taxon>Lachnospiraceae</taxon>
        <taxon>Diplocloster</taxon>
    </lineage>
</organism>
<accession>A0A949NB49</accession>
<comment type="caution">
    <text evidence="2">The sequence shown here is derived from an EMBL/GenBank/DDBJ whole genome shotgun (WGS) entry which is preliminary data.</text>
</comment>
<reference evidence="2" key="1">
    <citation type="submission" date="2021-06" db="EMBL/GenBank/DDBJ databases">
        <title>Description of novel taxa of the family Lachnospiraceae.</title>
        <authorList>
            <person name="Chaplin A.V."/>
            <person name="Sokolova S.R."/>
            <person name="Pikina A.P."/>
            <person name="Korzhanova M."/>
            <person name="Belova V."/>
            <person name="Korostin D."/>
            <person name="Efimov B.A."/>
        </authorList>
    </citation>
    <scope>NUCLEOTIDE SEQUENCE</scope>
    <source>
        <strain evidence="2">ASD5720</strain>
    </source>
</reference>
<dbReference type="Pfam" id="PF11188">
    <property type="entry name" value="DUF2975"/>
    <property type="match status" value="1"/>
</dbReference>
<dbReference type="RefSeq" id="WP_238721821.1">
    <property type="nucleotide sequence ID" value="NZ_JAHQCW010000017.1"/>
</dbReference>
<dbReference type="InterPro" id="IPR021354">
    <property type="entry name" value="DUF2975"/>
</dbReference>
<feature type="transmembrane region" description="Helical" evidence="1">
    <location>
        <begin position="45"/>
        <end position="65"/>
    </location>
</feature>
<keyword evidence="1" id="KW-0812">Transmembrane</keyword>
<proteinExistence type="predicted"/>
<feature type="transmembrane region" description="Helical" evidence="1">
    <location>
        <begin position="12"/>
        <end position="39"/>
    </location>
</feature>
<dbReference type="Proteomes" id="UP000712157">
    <property type="component" value="Unassembled WGS sequence"/>
</dbReference>
<dbReference type="EMBL" id="JAHQCW010000017">
    <property type="protein sequence ID" value="MBU9737192.1"/>
    <property type="molecule type" value="Genomic_DNA"/>
</dbReference>
<feature type="transmembrane region" description="Helical" evidence="1">
    <location>
        <begin position="116"/>
        <end position="136"/>
    </location>
</feature>
<name>A0A949NB49_9FIRM</name>
<feature type="transmembrane region" description="Helical" evidence="1">
    <location>
        <begin position="91"/>
        <end position="110"/>
    </location>
</feature>
<sequence length="149" mass="17239">MISKKLVMFVKYLLDFMFYSGYLVCFTLPVSFKIIGRWYPTFRDYYIQMCILFFCSGIVAVWIIGELRKIFRTVIQENCFVHENVNSLKKMGVLSLIICGITLIRLIFVITPATLIIILVFFVAGLFSIVLSQVFAQAVSYKEENDLTI</sequence>
<evidence type="ECO:0000313" key="3">
    <source>
        <dbReference type="Proteomes" id="UP000712157"/>
    </source>
</evidence>